<organism evidence="6 7">
    <name type="scientific">Rhizophagus irregularis (strain DAOM 197198w)</name>
    <name type="common">Glomus intraradices</name>
    <dbReference type="NCBI Taxonomy" id="1432141"/>
    <lineage>
        <taxon>Eukaryota</taxon>
        <taxon>Fungi</taxon>
        <taxon>Fungi incertae sedis</taxon>
        <taxon>Mucoromycota</taxon>
        <taxon>Glomeromycotina</taxon>
        <taxon>Glomeromycetes</taxon>
        <taxon>Glomerales</taxon>
        <taxon>Glomeraceae</taxon>
        <taxon>Rhizophagus</taxon>
    </lineage>
</organism>
<dbReference type="EMBL" id="JEMT01017278">
    <property type="protein sequence ID" value="EXX68459.1"/>
    <property type="molecule type" value="Genomic_DNA"/>
</dbReference>
<dbReference type="Proteomes" id="UP000022910">
    <property type="component" value="Unassembled WGS sequence"/>
</dbReference>
<dbReference type="Gene3D" id="1.10.510.10">
    <property type="entry name" value="Transferase(Phosphotransferase) domain 1"/>
    <property type="match status" value="1"/>
</dbReference>
<dbReference type="InterPro" id="IPR011009">
    <property type="entry name" value="Kinase-like_dom_sf"/>
</dbReference>
<dbReference type="InterPro" id="IPR051681">
    <property type="entry name" value="Ser/Thr_Kinases-Pseudokinases"/>
</dbReference>
<name>A0A015JMN0_RHIIW</name>
<dbReference type="HOGENOM" id="CLU_000288_7_0_1"/>
<dbReference type="PANTHER" id="PTHR44329">
    <property type="entry name" value="SERINE/THREONINE-PROTEIN KINASE TNNI3K-RELATED"/>
    <property type="match status" value="1"/>
</dbReference>
<dbReference type="AlphaFoldDB" id="A0A015JMN0"/>
<dbReference type="InterPro" id="IPR001245">
    <property type="entry name" value="Ser-Thr/Tyr_kinase_cat_dom"/>
</dbReference>
<dbReference type="InterPro" id="IPR000719">
    <property type="entry name" value="Prot_kinase_dom"/>
</dbReference>
<keyword evidence="2" id="KW-0547">Nucleotide-binding</keyword>
<dbReference type="PROSITE" id="PS50011">
    <property type="entry name" value="PROTEIN_KINASE_DOM"/>
    <property type="match status" value="1"/>
</dbReference>
<feature type="domain" description="Protein kinase" evidence="5">
    <location>
        <begin position="1"/>
        <end position="180"/>
    </location>
</feature>
<accession>A0A015JMN0</accession>
<dbReference type="GO" id="GO:0005524">
    <property type="term" value="F:ATP binding"/>
    <property type="evidence" value="ECO:0007669"/>
    <property type="project" value="UniProtKB-KW"/>
</dbReference>
<evidence type="ECO:0000313" key="6">
    <source>
        <dbReference type="EMBL" id="EXX68460.1"/>
    </source>
</evidence>
<evidence type="ECO:0000256" key="4">
    <source>
        <dbReference type="ARBA" id="ARBA00022840"/>
    </source>
</evidence>
<sequence length="292" mass="33476">MMVLEYCNDGNLRNYLNKSKEYMGFGSKIDKLQKIARGLLDIHAAGNVHKDFHSGNILYYYSIPYISDLGMCQPAKRQGKEGIYGVLPYMAPEVLRGQQYTKAADIYSFGIIMNEFLSEEIPYYDIPHDEFLAIKICEGLRPKIPKHIPKFISDLIIRCWDAEVENRLATKELYQILSKLGKEIYDKNSELYYQIKEGDEIGSKKFKNGKSNDDKSKNIQTHPQAVYTSRLINFKSLPKPVNSSDLSSFQFNSDTNYTIQSALTNPISECLDVQLSELELNEICQDCENNIE</sequence>
<proteinExistence type="predicted"/>
<dbReference type="Pfam" id="PF07714">
    <property type="entry name" value="PK_Tyr_Ser-Thr"/>
    <property type="match status" value="1"/>
</dbReference>
<evidence type="ECO:0000256" key="3">
    <source>
        <dbReference type="ARBA" id="ARBA00022777"/>
    </source>
</evidence>
<evidence type="ECO:0000256" key="1">
    <source>
        <dbReference type="ARBA" id="ARBA00022679"/>
    </source>
</evidence>
<keyword evidence="4" id="KW-0067">ATP-binding</keyword>
<keyword evidence="1" id="KW-0808">Transferase</keyword>
<gene>
    <name evidence="6" type="ORF">RirG_105010</name>
</gene>
<evidence type="ECO:0000256" key="2">
    <source>
        <dbReference type="ARBA" id="ARBA00022741"/>
    </source>
</evidence>
<dbReference type="SUPFAM" id="SSF56112">
    <property type="entry name" value="Protein kinase-like (PK-like)"/>
    <property type="match status" value="1"/>
</dbReference>
<protein>
    <submittedName>
        <fullName evidence="6">Cdc15p</fullName>
    </submittedName>
</protein>
<dbReference type="EMBL" id="JEMT01017278">
    <property type="protein sequence ID" value="EXX68460.1"/>
    <property type="molecule type" value="Genomic_DNA"/>
</dbReference>
<keyword evidence="7" id="KW-1185">Reference proteome</keyword>
<dbReference type="GO" id="GO:0004674">
    <property type="term" value="F:protein serine/threonine kinase activity"/>
    <property type="evidence" value="ECO:0007669"/>
    <property type="project" value="TreeGrafter"/>
</dbReference>
<dbReference type="PANTHER" id="PTHR44329:SF288">
    <property type="entry name" value="MITOGEN-ACTIVATED PROTEIN KINASE KINASE KINASE 20"/>
    <property type="match status" value="1"/>
</dbReference>
<evidence type="ECO:0000259" key="5">
    <source>
        <dbReference type="PROSITE" id="PS50011"/>
    </source>
</evidence>
<evidence type="ECO:0000313" key="7">
    <source>
        <dbReference type="Proteomes" id="UP000022910"/>
    </source>
</evidence>
<keyword evidence="3" id="KW-0418">Kinase</keyword>
<comment type="caution">
    <text evidence="6">The sequence shown here is derived from an EMBL/GenBank/DDBJ whole genome shotgun (WGS) entry which is preliminary data.</text>
</comment>
<reference evidence="6 7" key="1">
    <citation type="submission" date="2014-02" db="EMBL/GenBank/DDBJ databases">
        <title>Single nucleus genome sequencing reveals high similarity among nuclei of an endomycorrhizal fungus.</title>
        <authorList>
            <person name="Lin K."/>
            <person name="Geurts R."/>
            <person name="Zhang Z."/>
            <person name="Limpens E."/>
            <person name="Saunders D.G."/>
            <person name="Mu D."/>
            <person name="Pang E."/>
            <person name="Cao H."/>
            <person name="Cha H."/>
            <person name="Lin T."/>
            <person name="Zhou Q."/>
            <person name="Shang Y."/>
            <person name="Li Y."/>
            <person name="Ivanov S."/>
            <person name="Sharma T."/>
            <person name="Velzen R.V."/>
            <person name="Ruijter N.D."/>
            <person name="Aanen D.K."/>
            <person name="Win J."/>
            <person name="Kamoun S."/>
            <person name="Bisseling T."/>
            <person name="Huang S."/>
        </authorList>
    </citation>
    <scope>NUCLEOTIDE SEQUENCE [LARGE SCALE GENOMIC DNA]</scope>
    <source>
        <strain evidence="6">DAOM 197198w</strain>
        <strain evidence="7">DAOM197198w</strain>
    </source>
</reference>